<dbReference type="Proteomes" id="UP001215598">
    <property type="component" value="Unassembled WGS sequence"/>
</dbReference>
<reference evidence="4" key="1">
    <citation type="submission" date="2023-03" db="EMBL/GenBank/DDBJ databases">
        <title>Massive genome expansion in bonnet fungi (Mycena s.s.) driven by repeated elements and novel gene families across ecological guilds.</title>
        <authorList>
            <consortium name="Lawrence Berkeley National Laboratory"/>
            <person name="Harder C.B."/>
            <person name="Miyauchi S."/>
            <person name="Viragh M."/>
            <person name="Kuo A."/>
            <person name="Thoen E."/>
            <person name="Andreopoulos B."/>
            <person name="Lu D."/>
            <person name="Skrede I."/>
            <person name="Drula E."/>
            <person name="Henrissat B."/>
            <person name="Morin E."/>
            <person name="Kohler A."/>
            <person name="Barry K."/>
            <person name="LaButti K."/>
            <person name="Morin E."/>
            <person name="Salamov A."/>
            <person name="Lipzen A."/>
            <person name="Mereny Z."/>
            <person name="Hegedus B."/>
            <person name="Baldrian P."/>
            <person name="Stursova M."/>
            <person name="Weitz H."/>
            <person name="Taylor A."/>
            <person name="Grigoriev I.V."/>
            <person name="Nagy L.G."/>
            <person name="Martin F."/>
            <person name="Kauserud H."/>
        </authorList>
    </citation>
    <scope>NUCLEOTIDE SEQUENCE</scope>
    <source>
        <strain evidence="4">CBHHK182m</strain>
    </source>
</reference>
<dbReference type="SUPFAM" id="SSF54106">
    <property type="entry name" value="LysM domain"/>
    <property type="match status" value="3"/>
</dbReference>
<comment type="caution">
    <text evidence="4">The sequence shown here is derived from an EMBL/GenBank/DDBJ whole genome shotgun (WGS) entry which is preliminary data.</text>
</comment>
<evidence type="ECO:0000313" key="4">
    <source>
        <dbReference type="EMBL" id="KAJ7739412.1"/>
    </source>
</evidence>
<feature type="domain" description="LysM" evidence="3">
    <location>
        <begin position="101"/>
        <end position="147"/>
    </location>
</feature>
<proteinExistence type="predicted"/>
<dbReference type="PROSITE" id="PS51782">
    <property type="entry name" value="LYSM"/>
    <property type="match status" value="3"/>
</dbReference>
<keyword evidence="5" id="KW-1185">Reference proteome</keyword>
<feature type="domain" description="LysM" evidence="3">
    <location>
        <begin position="152"/>
        <end position="197"/>
    </location>
</feature>
<accession>A0AAD7IBM6</accession>
<dbReference type="PANTHER" id="PTHR34997">
    <property type="entry name" value="AM15"/>
    <property type="match status" value="1"/>
</dbReference>
<evidence type="ECO:0000256" key="2">
    <source>
        <dbReference type="ARBA" id="ARBA00023026"/>
    </source>
</evidence>
<dbReference type="InterPro" id="IPR018392">
    <property type="entry name" value="LysM"/>
</dbReference>
<feature type="domain" description="LysM" evidence="3">
    <location>
        <begin position="32"/>
        <end position="78"/>
    </location>
</feature>
<dbReference type="GO" id="GO:0008061">
    <property type="term" value="F:chitin binding"/>
    <property type="evidence" value="ECO:0007669"/>
    <property type="project" value="UniProtKB-KW"/>
</dbReference>
<dbReference type="SMART" id="SM00257">
    <property type="entry name" value="LysM"/>
    <property type="match status" value="3"/>
</dbReference>
<protein>
    <recommendedName>
        <fullName evidence="3">LysM domain-containing protein</fullName>
    </recommendedName>
</protein>
<evidence type="ECO:0000259" key="3">
    <source>
        <dbReference type="PROSITE" id="PS51782"/>
    </source>
</evidence>
<dbReference type="EMBL" id="JARKIB010000107">
    <property type="protein sequence ID" value="KAJ7739412.1"/>
    <property type="molecule type" value="Genomic_DNA"/>
</dbReference>
<dbReference type="PANTHER" id="PTHR34997:SF1">
    <property type="entry name" value="PEPTIDOGLYCAN-BINDING LYSIN DOMAIN"/>
    <property type="match status" value="1"/>
</dbReference>
<organism evidence="4 5">
    <name type="scientific">Mycena metata</name>
    <dbReference type="NCBI Taxonomy" id="1033252"/>
    <lineage>
        <taxon>Eukaryota</taxon>
        <taxon>Fungi</taxon>
        <taxon>Dikarya</taxon>
        <taxon>Basidiomycota</taxon>
        <taxon>Agaricomycotina</taxon>
        <taxon>Agaricomycetes</taxon>
        <taxon>Agaricomycetidae</taxon>
        <taxon>Agaricales</taxon>
        <taxon>Marasmiineae</taxon>
        <taxon>Mycenaceae</taxon>
        <taxon>Mycena</taxon>
    </lineage>
</organism>
<keyword evidence="1" id="KW-0147">Chitin-binding</keyword>
<sequence length="197" mass="20906">MILNAANGRYDRQVKDIIAANGCASGGGECTQNYTVVSGDTCSVIETKTGISDTQLHALNPMINSGCTSMLPIHLLCQYVLSFFLPDLSIDQTLCLGVCAETYTVVSGDTCNAIETRTSISDTRLHALNPMINSGCTNLSVGQTLCLGLCAQTYTVVSGDTCNTIEIRTGISDAQLHALNPIINSGCTSMLRFHLLC</sequence>
<dbReference type="Pfam" id="PF01476">
    <property type="entry name" value="LysM"/>
    <property type="match status" value="3"/>
</dbReference>
<gene>
    <name evidence="4" type="ORF">B0H16DRAFT_1324954</name>
</gene>
<evidence type="ECO:0000256" key="1">
    <source>
        <dbReference type="ARBA" id="ARBA00022669"/>
    </source>
</evidence>
<dbReference type="InterPro" id="IPR036779">
    <property type="entry name" value="LysM_dom_sf"/>
</dbReference>
<keyword evidence="2" id="KW-0843">Virulence</keyword>
<dbReference type="CDD" id="cd00118">
    <property type="entry name" value="LysM"/>
    <property type="match status" value="3"/>
</dbReference>
<dbReference type="AlphaFoldDB" id="A0AAD7IBM6"/>
<name>A0AAD7IBM6_9AGAR</name>
<dbReference type="Gene3D" id="3.10.350.10">
    <property type="entry name" value="LysM domain"/>
    <property type="match status" value="3"/>
</dbReference>
<evidence type="ECO:0000313" key="5">
    <source>
        <dbReference type="Proteomes" id="UP001215598"/>
    </source>
</evidence>
<dbReference type="InterPro" id="IPR052210">
    <property type="entry name" value="LysM1-like"/>
</dbReference>